<gene>
    <name evidence="1" type="ORF">FBUS_06259</name>
</gene>
<evidence type="ECO:0000313" key="2">
    <source>
        <dbReference type="Proteomes" id="UP000728185"/>
    </source>
</evidence>
<comment type="caution">
    <text evidence="1">The sequence shown here is derived from an EMBL/GenBank/DDBJ whole genome shotgun (WGS) entry which is preliminary data.</text>
</comment>
<keyword evidence="2" id="KW-1185">Reference proteome</keyword>
<accession>A0A8E0VI50</accession>
<name>A0A8E0VI50_9TREM</name>
<dbReference type="OrthoDB" id="6288338at2759"/>
<dbReference type="Proteomes" id="UP000728185">
    <property type="component" value="Unassembled WGS sequence"/>
</dbReference>
<proteinExistence type="predicted"/>
<sequence>MKFPSSYSKVSSAAKQRVLGAVGALVKRAAAAHAEQVATAWRSTFTSNSSGDSRRVAVNRPRILTHPPDDSGPPCPLMVRLIDHIETLIQAALNDVEEKTSLDQCLLGLCILSALLDEVSNAEDCVNLNLPLEAHIFLRARFQDFELVRIFHSLLCLVDKFVHCWGSIPFESLTADQNEVIFRLICCLDSAISWDFLPRELVGFYAVRLRRTGHSTCFRPSLRWASVFGPDALPTTLLLMIKLHTWIRGSDILGTRTLSCLTRISSLTGPLTDPVTPFTGLHEPDSSGTPPVEENHQPSLAHLFHTLVFMDHLSLWLMNEPNEINPLHSVLMSLPAAQQTALIEDFGRRLVDAQSIPHIRPSDLNAYELPLLSKLVENIVLNRSTVWEPVSAAMTLPASVVAEPRSAADIEIVYHHALLALVVFDRFTTLLTRFLIQVC</sequence>
<dbReference type="AlphaFoldDB" id="A0A8E0VI50"/>
<dbReference type="EMBL" id="LUCM01007623">
    <property type="protein sequence ID" value="KAA0189624.1"/>
    <property type="molecule type" value="Genomic_DNA"/>
</dbReference>
<protein>
    <submittedName>
        <fullName evidence="1">Uncharacterized protein</fullName>
    </submittedName>
</protein>
<reference evidence="1" key="1">
    <citation type="submission" date="2019-05" db="EMBL/GenBank/DDBJ databases">
        <title>Annotation for the trematode Fasciolopsis buski.</title>
        <authorList>
            <person name="Choi Y.-J."/>
        </authorList>
    </citation>
    <scope>NUCLEOTIDE SEQUENCE</scope>
    <source>
        <strain evidence="1">HT</strain>
        <tissue evidence="1">Whole worm</tissue>
    </source>
</reference>
<evidence type="ECO:0000313" key="1">
    <source>
        <dbReference type="EMBL" id="KAA0189624.1"/>
    </source>
</evidence>
<organism evidence="1 2">
    <name type="scientific">Fasciolopsis buskii</name>
    <dbReference type="NCBI Taxonomy" id="27845"/>
    <lineage>
        <taxon>Eukaryota</taxon>
        <taxon>Metazoa</taxon>
        <taxon>Spiralia</taxon>
        <taxon>Lophotrochozoa</taxon>
        <taxon>Platyhelminthes</taxon>
        <taxon>Trematoda</taxon>
        <taxon>Digenea</taxon>
        <taxon>Plagiorchiida</taxon>
        <taxon>Echinostomata</taxon>
        <taxon>Echinostomatoidea</taxon>
        <taxon>Fasciolidae</taxon>
        <taxon>Fasciolopsis</taxon>
    </lineage>
</organism>